<accession>A0A5S6QDR3</accession>
<organism evidence="2 3">
    <name type="scientific">Trichuris muris</name>
    <name type="common">Mouse whipworm</name>
    <dbReference type="NCBI Taxonomy" id="70415"/>
    <lineage>
        <taxon>Eukaryota</taxon>
        <taxon>Metazoa</taxon>
        <taxon>Ecdysozoa</taxon>
        <taxon>Nematoda</taxon>
        <taxon>Enoplea</taxon>
        <taxon>Dorylaimia</taxon>
        <taxon>Trichinellida</taxon>
        <taxon>Trichuridae</taxon>
        <taxon>Trichuris</taxon>
    </lineage>
</organism>
<name>A0A5S6QDR3_TRIMR</name>
<sequence length="79" mass="8807">MASRCGTLDLGQNIQLAEHTVPLGATRTAIRSINSTDYRTPDARAMPKRDTQFRGRSCNFRADDASQLKSKRVPQRTSL</sequence>
<evidence type="ECO:0000313" key="3">
    <source>
        <dbReference type="WBParaSite" id="TMUE_1000005368.1"/>
    </source>
</evidence>
<evidence type="ECO:0000256" key="1">
    <source>
        <dbReference type="SAM" id="MobiDB-lite"/>
    </source>
</evidence>
<feature type="region of interest" description="Disordered" evidence="1">
    <location>
        <begin position="59"/>
        <end position="79"/>
    </location>
</feature>
<proteinExistence type="predicted"/>
<reference evidence="3" key="1">
    <citation type="submission" date="2019-12" db="UniProtKB">
        <authorList>
            <consortium name="WormBaseParasite"/>
        </authorList>
    </citation>
    <scope>IDENTIFICATION</scope>
</reference>
<protein>
    <submittedName>
        <fullName evidence="3">Uncharacterized protein</fullName>
    </submittedName>
</protein>
<dbReference type="Proteomes" id="UP000046395">
    <property type="component" value="Unassembled WGS sequence"/>
</dbReference>
<feature type="compositionally biased region" description="Basic residues" evidence="1">
    <location>
        <begin position="69"/>
        <end position="79"/>
    </location>
</feature>
<keyword evidence="2" id="KW-1185">Reference proteome</keyword>
<dbReference type="WBParaSite" id="TMUE_1000005368.1">
    <property type="protein sequence ID" value="TMUE_1000005368.1"/>
    <property type="gene ID" value="WBGene00299269"/>
</dbReference>
<evidence type="ECO:0000313" key="2">
    <source>
        <dbReference type="Proteomes" id="UP000046395"/>
    </source>
</evidence>
<dbReference type="AlphaFoldDB" id="A0A5S6QDR3"/>